<dbReference type="InterPro" id="IPR014030">
    <property type="entry name" value="Ketoacyl_synth_N"/>
</dbReference>
<dbReference type="RefSeq" id="WP_279776468.1">
    <property type="nucleotide sequence ID" value="NZ_JAOCKX010000176.1"/>
</dbReference>
<dbReference type="InterPro" id="IPR020806">
    <property type="entry name" value="PKS_PP-bd"/>
</dbReference>
<evidence type="ECO:0000256" key="3">
    <source>
        <dbReference type="ARBA" id="ARBA00022679"/>
    </source>
</evidence>
<dbReference type="CDD" id="cd00833">
    <property type="entry name" value="PKS"/>
    <property type="match status" value="1"/>
</dbReference>
<proteinExistence type="predicted"/>
<dbReference type="GO" id="GO:0004312">
    <property type="term" value="F:fatty acid synthase activity"/>
    <property type="evidence" value="ECO:0007669"/>
    <property type="project" value="TreeGrafter"/>
</dbReference>
<evidence type="ECO:0000256" key="2">
    <source>
        <dbReference type="ARBA" id="ARBA00022553"/>
    </source>
</evidence>
<protein>
    <submittedName>
        <fullName evidence="7">Type I polyketide synthase</fullName>
    </submittedName>
</protein>
<feature type="domain" description="Carrier" evidence="5">
    <location>
        <begin position="23"/>
        <end position="97"/>
    </location>
</feature>
<dbReference type="SUPFAM" id="SSF53901">
    <property type="entry name" value="Thiolase-like"/>
    <property type="match status" value="1"/>
</dbReference>
<dbReference type="GO" id="GO:0031177">
    <property type="term" value="F:phosphopantetheine binding"/>
    <property type="evidence" value="ECO:0007669"/>
    <property type="project" value="InterPro"/>
</dbReference>
<dbReference type="Gene3D" id="1.10.1200.10">
    <property type="entry name" value="ACP-like"/>
    <property type="match status" value="1"/>
</dbReference>
<dbReference type="PANTHER" id="PTHR43775:SF37">
    <property type="entry name" value="SI:DKEY-61P9.11"/>
    <property type="match status" value="1"/>
</dbReference>
<dbReference type="SMART" id="SM00823">
    <property type="entry name" value="PKS_PP"/>
    <property type="match status" value="1"/>
</dbReference>
<comment type="caution">
    <text evidence="7">The sequence shown here is derived from an EMBL/GenBank/DDBJ whole genome shotgun (WGS) entry which is preliminary data.</text>
</comment>
<feature type="non-terminal residue" evidence="7">
    <location>
        <position position="1"/>
    </location>
</feature>
<dbReference type="AlphaFoldDB" id="A0AA42X0Y6"/>
<dbReference type="SMART" id="SM00825">
    <property type="entry name" value="PKS_KS"/>
    <property type="match status" value="1"/>
</dbReference>
<keyword evidence="3" id="KW-0808">Transferase</keyword>
<dbReference type="PANTHER" id="PTHR43775">
    <property type="entry name" value="FATTY ACID SYNTHASE"/>
    <property type="match status" value="1"/>
</dbReference>
<keyword evidence="1" id="KW-0596">Phosphopantetheine</keyword>
<sequence>ISVSERKLLAIVTEPLFAEERRAGIFAMLADAISMILKVPLSEIEIDVPWEEYGFDSLSLTKLTNKLNAGHGLDLVPTIFFDRLTPGQFVSYLLDRHPDAFWSDRLDSEISPDEGVYLSRLPAAVGQPAERQSGQQPAATGRNQDAASLDDAVAIIGMSGSFAMAPDLDAFWQNLTAGRDCVTEIPADRWNWRDYWNDAERDRDNKHWGAFMAGVDRFDPLFFDISPREAEFMDPQQRLLMMHVWNALEDAGHAPQSLAGSRTGIFVGTAPSGYAERVLRAHPELEGHH</sequence>
<dbReference type="Gene3D" id="3.40.47.10">
    <property type="match status" value="1"/>
</dbReference>
<evidence type="ECO:0000259" key="5">
    <source>
        <dbReference type="PROSITE" id="PS50075"/>
    </source>
</evidence>
<dbReference type="InterPro" id="IPR036736">
    <property type="entry name" value="ACP-like_sf"/>
</dbReference>
<dbReference type="PROSITE" id="PS52004">
    <property type="entry name" value="KS3_2"/>
    <property type="match status" value="1"/>
</dbReference>
<dbReference type="InterPro" id="IPR020841">
    <property type="entry name" value="PKS_Beta-ketoAc_synthase_dom"/>
</dbReference>
<dbReference type="Pfam" id="PF00550">
    <property type="entry name" value="PP-binding"/>
    <property type="match status" value="1"/>
</dbReference>
<dbReference type="GO" id="GO:0005886">
    <property type="term" value="C:plasma membrane"/>
    <property type="evidence" value="ECO:0007669"/>
    <property type="project" value="TreeGrafter"/>
</dbReference>
<dbReference type="Pfam" id="PF00109">
    <property type="entry name" value="ketoacyl-synt"/>
    <property type="match status" value="1"/>
</dbReference>
<evidence type="ECO:0000259" key="6">
    <source>
        <dbReference type="PROSITE" id="PS52004"/>
    </source>
</evidence>
<evidence type="ECO:0000256" key="1">
    <source>
        <dbReference type="ARBA" id="ARBA00022450"/>
    </source>
</evidence>
<gene>
    <name evidence="7" type="ORF">N5J77_30570</name>
</gene>
<dbReference type="GO" id="GO:0071770">
    <property type="term" value="P:DIM/DIP cell wall layer assembly"/>
    <property type="evidence" value="ECO:0007669"/>
    <property type="project" value="TreeGrafter"/>
</dbReference>
<dbReference type="Proteomes" id="UP001162318">
    <property type="component" value="Unassembled WGS sequence"/>
</dbReference>
<feature type="region of interest" description="Disordered" evidence="4">
    <location>
        <begin position="126"/>
        <end position="145"/>
    </location>
</feature>
<feature type="non-terminal residue" evidence="7">
    <location>
        <position position="289"/>
    </location>
</feature>
<accession>A0AA42X0Y6</accession>
<dbReference type="GO" id="GO:0005737">
    <property type="term" value="C:cytoplasm"/>
    <property type="evidence" value="ECO:0007669"/>
    <property type="project" value="TreeGrafter"/>
</dbReference>
<feature type="domain" description="Ketosynthase family 3 (KS3)" evidence="6">
    <location>
        <begin position="150"/>
        <end position="289"/>
    </location>
</feature>
<reference evidence="7" key="1">
    <citation type="submission" date="2022-09" db="EMBL/GenBank/DDBJ databases">
        <title>Intensive care unit water sources are persistently colonized with multi-drug resistant bacteria and are the site of extensive horizontal gene transfer of antibiotic resistance genes.</title>
        <authorList>
            <person name="Diorio-Toth L."/>
        </authorList>
    </citation>
    <scope>NUCLEOTIDE SEQUENCE</scope>
    <source>
        <strain evidence="7">GD03659</strain>
    </source>
</reference>
<dbReference type="InterPro" id="IPR006162">
    <property type="entry name" value="Ppantetheine_attach_site"/>
</dbReference>
<dbReference type="InterPro" id="IPR050091">
    <property type="entry name" value="PKS_NRPS_Biosynth_Enz"/>
</dbReference>
<dbReference type="PROSITE" id="PS50075">
    <property type="entry name" value="CARRIER"/>
    <property type="match status" value="1"/>
</dbReference>
<dbReference type="InterPro" id="IPR016039">
    <property type="entry name" value="Thiolase-like"/>
</dbReference>
<dbReference type="GO" id="GO:0006633">
    <property type="term" value="P:fatty acid biosynthetic process"/>
    <property type="evidence" value="ECO:0007669"/>
    <property type="project" value="TreeGrafter"/>
</dbReference>
<name>A0AA42X0Y6_SPHYA</name>
<dbReference type="SUPFAM" id="SSF47336">
    <property type="entry name" value="ACP-like"/>
    <property type="match status" value="1"/>
</dbReference>
<dbReference type="PROSITE" id="PS00012">
    <property type="entry name" value="PHOSPHOPANTETHEINE"/>
    <property type="match status" value="1"/>
</dbReference>
<dbReference type="InterPro" id="IPR009081">
    <property type="entry name" value="PP-bd_ACP"/>
</dbReference>
<evidence type="ECO:0000313" key="8">
    <source>
        <dbReference type="Proteomes" id="UP001162318"/>
    </source>
</evidence>
<feature type="compositionally biased region" description="Polar residues" evidence="4">
    <location>
        <begin position="130"/>
        <end position="145"/>
    </location>
</feature>
<evidence type="ECO:0000313" key="7">
    <source>
        <dbReference type="EMBL" id="MDH2135459.1"/>
    </source>
</evidence>
<evidence type="ECO:0000256" key="4">
    <source>
        <dbReference type="SAM" id="MobiDB-lite"/>
    </source>
</evidence>
<dbReference type="EMBL" id="JAOCKX010000176">
    <property type="protein sequence ID" value="MDH2135459.1"/>
    <property type="molecule type" value="Genomic_DNA"/>
</dbReference>
<keyword evidence="2" id="KW-0597">Phosphoprotein</keyword>
<organism evidence="7 8">
    <name type="scientific">Sphingobium yanoikuyae</name>
    <name type="common">Sphingomonas yanoikuyae</name>
    <dbReference type="NCBI Taxonomy" id="13690"/>
    <lineage>
        <taxon>Bacteria</taxon>
        <taxon>Pseudomonadati</taxon>
        <taxon>Pseudomonadota</taxon>
        <taxon>Alphaproteobacteria</taxon>
        <taxon>Sphingomonadales</taxon>
        <taxon>Sphingomonadaceae</taxon>
        <taxon>Sphingobium</taxon>
    </lineage>
</organism>